<dbReference type="Proteomes" id="UP000829447">
    <property type="component" value="Linkage Group LG4"/>
</dbReference>
<protein>
    <submittedName>
        <fullName evidence="1">Uncharacterized protein</fullName>
    </submittedName>
</protein>
<reference evidence="1 2" key="1">
    <citation type="journal article" date="2022" name="bioRxiv">
        <title>An ancient truncated duplication of the anti-Mullerian hormone receptor type 2 gene is a potential conserved master sex determinant in the Pangasiidae catfish family.</title>
        <authorList>
            <person name="Wen M."/>
            <person name="Pan Q."/>
            <person name="Jouanno E."/>
            <person name="Montfort J."/>
            <person name="Zahm M."/>
            <person name="Cabau C."/>
            <person name="Klopp C."/>
            <person name="Iampietro C."/>
            <person name="Roques C."/>
            <person name="Bouchez O."/>
            <person name="Castinel A."/>
            <person name="Donnadieu C."/>
            <person name="Parrinello H."/>
            <person name="Poncet C."/>
            <person name="Belmonte E."/>
            <person name="Gautier V."/>
            <person name="Avarre J.-C."/>
            <person name="Dugue R."/>
            <person name="Gustiano R."/>
            <person name="Ha T.T.T."/>
            <person name="Campet M."/>
            <person name="Sriphairoj K."/>
            <person name="Ribolli J."/>
            <person name="de Almeida F.L."/>
            <person name="Desvignes T."/>
            <person name="Postlethwait J.H."/>
            <person name="Bucao C.F."/>
            <person name="Robinson-Rechavi M."/>
            <person name="Bobe J."/>
            <person name="Herpin A."/>
            <person name="Guiguen Y."/>
        </authorList>
    </citation>
    <scope>NUCLEOTIDE SEQUENCE [LARGE SCALE GENOMIC DNA]</scope>
    <source>
        <strain evidence="1">YG-Dec2019</strain>
    </source>
</reference>
<proteinExistence type="predicted"/>
<gene>
    <name evidence="1" type="ORF">PGIGA_G00198220</name>
</gene>
<sequence length="87" mass="9778">MRLFPELGLGVLPGATSRVTLAVLLHSIIRSLSILGLSQRSFLVELYAYGLLLSRPCCFVYDLILSFSLWLYVDSGIVVNFVVYFFN</sequence>
<organism evidence="1 2">
    <name type="scientific">Pangasianodon gigas</name>
    <name type="common">Mekong giant catfish</name>
    <name type="synonym">Pangasius gigas</name>
    <dbReference type="NCBI Taxonomy" id="30993"/>
    <lineage>
        <taxon>Eukaryota</taxon>
        <taxon>Metazoa</taxon>
        <taxon>Chordata</taxon>
        <taxon>Craniata</taxon>
        <taxon>Vertebrata</taxon>
        <taxon>Euteleostomi</taxon>
        <taxon>Actinopterygii</taxon>
        <taxon>Neopterygii</taxon>
        <taxon>Teleostei</taxon>
        <taxon>Ostariophysi</taxon>
        <taxon>Siluriformes</taxon>
        <taxon>Pangasiidae</taxon>
        <taxon>Pangasianodon</taxon>
    </lineage>
</organism>
<comment type="caution">
    <text evidence="1">The sequence shown here is derived from an EMBL/GenBank/DDBJ whole genome shotgun (WGS) entry which is preliminary data.</text>
</comment>
<accession>A0ACC5WD60</accession>
<name>A0ACC5WD60_PANGG</name>
<keyword evidence="2" id="KW-1185">Reference proteome</keyword>
<evidence type="ECO:0000313" key="2">
    <source>
        <dbReference type="Proteomes" id="UP000829447"/>
    </source>
</evidence>
<evidence type="ECO:0000313" key="1">
    <source>
        <dbReference type="EMBL" id="MCI4376997.1"/>
    </source>
</evidence>
<dbReference type="EMBL" id="CM040457">
    <property type="protein sequence ID" value="MCI4376997.1"/>
    <property type="molecule type" value="Genomic_DNA"/>
</dbReference>